<organism evidence="2 3">
    <name type="scientific">Parascaris univalens</name>
    <name type="common">Nematode worm</name>
    <dbReference type="NCBI Taxonomy" id="6257"/>
    <lineage>
        <taxon>Eukaryota</taxon>
        <taxon>Metazoa</taxon>
        <taxon>Ecdysozoa</taxon>
        <taxon>Nematoda</taxon>
        <taxon>Chromadorea</taxon>
        <taxon>Rhabditida</taxon>
        <taxon>Spirurina</taxon>
        <taxon>Ascaridomorpha</taxon>
        <taxon>Ascaridoidea</taxon>
        <taxon>Ascarididae</taxon>
        <taxon>Parascaris</taxon>
    </lineage>
</organism>
<dbReference type="AlphaFoldDB" id="A0A915A8C0"/>
<evidence type="ECO:0000256" key="1">
    <source>
        <dbReference type="SAM" id="Phobius"/>
    </source>
</evidence>
<sequence length="47" mass="5438">MKRGFQSISFSYSTQCKRRMLTSSASLNLLYHLPAVDIFVLVWKDAQ</sequence>
<keyword evidence="2" id="KW-1185">Reference proteome</keyword>
<accession>A0A915A8C0</accession>
<proteinExistence type="predicted"/>
<protein>
    <submittedName>
        <fullName evidence="3">Heterocycloanthracin/sonorensin family bacteriocin</fullName>
    </submittedName>
</protein>
<keyword evidence="1" id="KW-0472">Membrane</keyword>
<name>A0A915A8C0_PARUN</name>
<dbReference type="WBParaSite" id="PgR003_g022_t02">
    <property type="protein sequence ID" value="PgR003_g022_t02"/>
    <property type="gene ID" value="PgR003_g022"/>
</dbReference>
<evidence type="ECO:0000313" key="3">
    <source>
        <dbReference type="WBParaSite" id="PgR003_g022_t02"/>
    </source>
</evidence>
<keyword evidence="1" id="KW-0812">Transmembrane</keyword>
<feature type="transmembrane region" description="Helical" evidence="1">
    <location>
        <begin position="21"/>
        <end position="43"/>
    </location>
</feature>
<reference evidence="3" key="1">
    <citation type="submission" date="2022-11" db="UniProtKB">
        <authorList>
            <consortium name="WormBaseParasite"/>
        </authorList>
    </citation>
    <scope>IDENTIFICATION</scope>
</reference>
<dbReference type="Proteomes" id="UP000887569">
    <property type="component" value="Unplaced"/>
</dbReference>
<keyword evidence="1" id="KW-1133">Transmembrane helix</keyword>
<evidence type="ECO:0000313" key="2">
    <source>
        <dbReference type="Proteomes" id="UP000887569"/>
    </source>
</evidence>